<dbReference type="Proteomes" id="UP000649151">
    <property type="component" value="Unassembled WGS sequence"/>
</dbReference>
<protein>
    <recommendedName>
        <fullName evidence="3">Transposase</fullName>
    </recommendedName>
</protein>
<reference evidence="1 2" key="1">
    <citation type="submission" date="2020-08" db="EMBL/GenBank/DDBJ databases">
        <title>Genome public.</title>
        <authorList>
            <person name="Liu C."/>
            <person name="Sun Q."/>
        </authorList>
    </citation>
    <scope>NUCLEOTIDE SEQUENCE [LARGE SCALE GENOMIC DNA]</scope>
    <source>
        <strain evidence="1 2">NSJ-27</strain>
    </source>
</reference>
<organism evidence="1 2">
    <name type="scientific">Clostridium facile</name>
    <dbReference type="NCBI Taxonomy" id="2763035"/>
    <lineage>
        <taxon>Bacteria</taxon>
        <taxon>Bacillati</taxon>
        <taxon>Bacillota</taxon>
        <taxon>Clostridia</taxon>
        <taxon>Eubacteriales</taxon>
        <taxon>Clostridiaceae</taxon>
        <taxon>Clostridium</taxon>
    </lineage>
</organism>
<evidence type="ECO:0000313" key="2">
    <source>
        <dbReference type="Proteomes" id="UP000649151"/>
    </source>
</evidence>
<evidence type="ECO:0000313" key="1">
    <source>
        <dbReference type="EMBL" id="MBC5786908.1"/>
    </source>
</evidence>
<dbReference type="EMBL" id="JACOQK010000001">
    <property type="protein sequence ID" value="MBC5786908.1"/>
    <property type="molecule type" value="Genomic_DNA"/>
</dbReference>
<keyword evidence="2" id="KW-1185">Reference proteome</keyword>
<comment type="caution">
    <text evidence="1">The sequence shown here is derived from an EMBL/GenBank/DDBJ whole genome shotgun (WGS) entry which is preliminary data.</text>
</comment>
<gene>
    <name evidence="1" type="ORF">H8Z77_02575</name>
</gene>
<sequence>MGSKLTEQQQQFMKEHINQYKQREFAQMFGVSIGLVNLTLKRLTRPNIIPLPKKENPQPKWPTTKDICTAKKCVWRTDCGKQIAICLRHGMYCPYRRLAPK</sequence>
<accession>A0ABR7IP60</accession>
<dbReference type="RefSeq" id="WP_186996087.1">
    <property type="nucleotide sequence ID" value="NZ_JACOQK010000001.1"/>
</dbReference>
<name>A0ABR7IP60_9CLOT</name>
<proteinExistence type="predicted"/>
<evidence type="ECO:0008006" key="3">
    <source>
        <dbReference type="Google" id="ProtNLM"/>
    </source>
</evidence>